<dbReference type="InterPro" id="IPR036291">
    <property type="entry name" value="NAD(P)-bd_dom_sf"/>
</dbReference>
<dbReference type="AlphaFoldDB" id="A0A5A5TED5"/>
<name>A0A5A5TED5_9CHLR</name>
<evidence type="ECO:0008006" key="4">
    <source>
        <dbReference type="Google" id="ProtNLM"/>
    </source>
</evidence>
<accession>A0A5A5TED5</accession>
<feature type="compositionally biased region" description="Basic residues" evidence="1">
    <location>
        <begin position="82"/>
        <end position="99"/>
    </location>
</feature>
<dbReference type="InterPro" id="IPR002347">
    <property type="entry name" value="SDR_fam"/>
</dbReference>
<dbReference type="EMBL" id="BIXY01000043">
    <property type="protein sequence ID" value="GCF09443.1"/>
    <property type="molecule type" value="Genomic_DNA"/>
</dbReference>
<dbReference type="SUPFAM" id="SSF51735">
    <property type="entry name" value="NAD(P)-binding Rossmann-fold domains"/>
    <property type="match status" value="1"/>
</dbReference>
<feature type="region of interest" description="Disordered" evidence="1">
    <location>
        <begin position="1"/>
        <end position="24"/>
    </location>
</feature>
<gene>
    <name evidence="2" type="ORF">KDI_30070</name>
</gene>
<dbReference type="Proteomes" id="UP000322530">
    <property type="component" value="Unassembled WGS sequence"/>
</dbReference>
<feature type="compositionally biased region" description="Polar residues" evidence="1">
    <location>
        <begin position="1"/>
        <end position="18"/>
    </location>
</feature>
<proteinExistence type="predicted"/>
<dbReference type="RefSeq" id="WP_149402383.1">
    <property type="nucleotide sequence ID" value="NZ_BIXY01000043.1"/>
</dbReference>
<organism evidence="2 3">
    <name type="scientific">Dictyobacter arantiisoli</name>
    <dbReference type="NCBI Taxonomy" id="2014874"/>
    <lineage>
        <taxon>Bacteria</taxon>
        <taxon>Bacillati</taxon>
        <taxon>Chloroflexota</taxon>
        <taxon>Ktedonobacteria</taxon>
        <taxon>Ktedonobacterales</taxon>
        <taxon>Dictyobacteraceae</taxon>
        <taxon>Dictyobacter</taxon>
    </lineage>
</organism>
<dbReference type="PRINTS" id="PR00081">
    <property type="entry name" value="GDHRDH"/>
</dbReference>
<reference evidence="2 3" key="1">
    <citation type="submission" date="2019-01" db="EMBL/GenBank/DDBJ databases">
        <title>Draft genome sequence of Dictyobacter sp. Uno17.</title>
        <authorList>
            <person name="Wang C.M."/>
            <person name="Zheng Y."/>
            <person name="Sakai Y."/>
            <person name="Abe K."/>
            <person name="Yokota A."/>
            <person name="Yabe S."/>
        </authorList>
    </citation>
    <scope>NUCLEOTIDE SEQUENCE [LARGE SCALE GENOMIC DNA]</scope>
    <source>
        <strain evidence="2 3">Uno17</strain>
    </source>
</reference>
<feature type="compositionally biased region" description="Basic and acidic residues" evidence="1">
    <location>
        <begin position="70"/>
        <end position="81"/>
    </location>
</feature>
<dbReference type="Gene3D" id="3.40.50.720">
    <property type="entry name" value="NAD(P)-binding Rossmann-like Domain"/>
    <property type="match status" value="1"/>
</dbReference>
<evidence type="ECO:0000313" key="2">
    <source>
        <dbReference type="EMBL" id="GCF09443.1"/>
    </source>
</evidence>
<evidence type="ECO:0000313" key="3">
    <source>
        <dbReference type="Proteomes" id="UP000322530"/>
    </source>
</evidence>
<comment type="caution">
    <text evidence="2">The sequence shown here is derived from an EMBL/GenBank/DDBJ whole genome shotgun (WGS) entry which is preliminary data.</text>
</comment>
<protein>
    <recommendedName>
        <fullName evidence="4">SDR family oxidoreductase</fullName>
    </recommendedName>
</protein>
<dbReference type="OrthoDB" id="9788235at2"/>
<keyword evidence="3" id="KW-1185">Reference proteome</keyword>
<evidence type="ECO:0000256" key="1">
    <source>
        <dbReference type="SAM" id="MobiDB-lite"/>
    </source>
</evidence>
<dbReference type="Pfam" id="PF13561">
    <property type="entry name" value="adh_short_C2"/>
    <property type="match status" value="1"/>
</dbReference>
<feature type="region of interest" description="Disordered" evidence="1">
    <location>
        <begin position="70"/>
        <end position="99"/>
    </location>
</feature>
<sequence>MRRTRPFSQAQKPKNVQSRAKRRKAHLNLGGYGITKAGIHMIAKNIALEVGKYGITANAISPGATITERTLEDDPHSEHKINHNGKYTHLHRKHPAKCP</sequence>